<evidence type="ECO:0000259" key="3">
    <source>
        <dbReference type="Pfam" id="PF20769"/>
    </source>
</evidence>
<dbReference type="InterPro" id="IPR014239">
    <property type="entry name" value="YpeB_PepSY1-2"/>
</dbReference>
<dbReference type="Pfam" id="PF14620">
    <property type="entry name" value="YPEB_PepSY1-2"/>
    <property type="match status" value="1"/>
</dbReference>
<dbReference type="Proteomes" id="UP000680304">
    <property type="component" value="Unassembled WGS sequence"/>
</dbReference>
<dbReference type="RefSeq" id="WP_213526953.1">
    <property type="nucleotide sequence ID" value="NZ_BOVJ01000008.1"/>
</dbReference>
<evidence type="ECO:0000313" key="5">
    <source>
        <dbReference type="Proteomes" id="UP000680304"/>
    </source>
</evidence>
<name>A0ABQ4N0L8_9BACL</name>
<keyword evidence="1" id="KW-0472">Membrane</keyword>
<gene>
    <name evidence="4" type="ORF">PACILC2_02950</name>
</gene>
<evidence type="ECO:0000313" key="4">
    <source>
        <dbReference type="EMBL" id="GIQ61727.1"/>
    </source>
</evidence>
<evidence type="ECO:0000256" key="1">
    <source>
        <dbReference type="SAM" id="Phobius"/>
    </source>
</evidence>
<dbReference type="InterPro" id="IPR048402">
    <property type="entry name" value="YpeB_N"/>
</dbReference>
<sequence>MYKRLSAVLFPVMTLLFIGSIYWGYQEHQEKNSILIRAENQYQRAFHDLSYHVEALHKQLGNTLAVSANSQGFHRKGLINVWRLTSEAQNEVNQLPLNLLPFNKTEEFLSRIANFSYKTAVRDLTKQPLTDDEFKTLKALYDSSKEISKDLRAMQQKVISNSLRWMDVESALAQERTATDNTLIDGFRSVDKKVGDYPEINWGPSVSMMYQRRTVNMLSGGNATPEEIRQKAAKFLGVPADVVRVVENAKGTEYESYTAMAGESAAGNLVQLEYTRRGGQLISYFNPREIGKKQIDLKEARANADEFLEKHDYPDMVAVNYDDYGDSGTFTYVATQNGVLLYPEKLTVKVALDNGEPVSLQAADFVYEHHKRKLPKPKMSEAEARKALNPGFKVAINRKSLITNEMGDEVLCYEYEGRINGGYYRVFINADSGIEEAVEQLPEGGGTAASAR</sequence>
<feature type="domain" description="Sporulation protein YpeB PepSY1 and PepSY2" evidence="2">
    <location>
        <begin position="186"/>
        <end position="375"/>
    </location>
</feature>
<feature type="transmembrane region" description="Helical" evidence="1">
    <location>
        <begin position="7"/>
        <end position="25"/>
    </location>
</feature>
<keyword evidence="1" id="KW-0812">Transmembrane</keyword>
<dbReference type="Pfam" id="PF20769">
    <property type="entry name" value="YPEB_N"/>
    <property type="match status" value="1"/>
</dbReference>
<keyword evidence="5" id="KW-1185">Reference proteome</keyword>
<proteinExistence type="predicted"/>
<accession>A0ABQ4N0L8</accession>
<dbReference type="NCBIfam" id="TIGR02889">
    <property type="entry name" value="spore_YpeB"/>
    <property type="match status" value="1"/>
</dbReference>
<dbReference type="EMBL" id="BOVJ01000008">
    <property type="protein sequence ID" value="GIQ61727.1"/>
    <property type="molecule type" value="Genomic_DNA"/>
</dbReference>
<organism evidence="4 5">
    <name type="scientific">Paenibacillus cisolokensis</name>
    <dbReference type="NCBI Taxonomy" id="1658519"/>
    <lineage>
        <taxon>Bacteria</taxon>
        <taxon>Bacillati</taxon>
        <taxon>Bacillota</taxon>
        <taxon>Bacilli</taxon>
        <taxon>Bacillales</taxon>
        <taxon>Paenibacillaceae</taxon>
        <taxon>Paenibacillus</taxon>
    </lineage>
</organism>
<comment type="caution">
    <text evidence="4">The sequence shown here is derived from an EMBL/GenBank/DDBJ whole genome shotgun (WGS) entry which is preliminary data.</text>
</comment>
<feature type="domain" description="Sporulation protein YpeB N-terminal" evidence="3">
    <location>
        <begin position="30"/>
        <end position="167"/>
    </location>
</feature>
<reference evidence="4 5" key="1">
    <citation type="submission" date="2021-04" db="EMBL/GenBank/DDBJ databases">
        <title>Draft genome sequence of Paenibacillus cisolokensis, LC2-13A.</title>
        <authorList>
            <person name="Uke A."/>
            <person name="Chhe C."/>
            <person name="Baramee S."/>
            <person name="Kosugi A."/>
        </authorList>
    </citation>
    <scope>NUCLEOTIDE SEQUENCE [LARGE SCALE GENOMIC DNA]</scope>
    <source>
        <strain evidence="4 5">LC2-13A</strain>
    </source>
</reference>
<keyword evidence="1" id="KW-1133">Transmembrane helix</keyword>
<evidence type="ECO:0000259" key="2">
    <source>
        <dbReference type="Pfam" id="PF14620"/>
    </source>
</evidence>
<protein>
    <submittedName>
        <fullName evidence="4">Germination protein YpeB</fullName>
    </submittedName>
</protein>